<accession>A0ABU7EJL5</accession>
<organism evidence="1 2">
    <name type="scientific">Characodon lateralis</name>
    <dbReference type="NCBI Taxonomy" id="208331"/>
    <lineage>
        <taxon>Eukaryota</taxon>
        <taxon>Metazoa</taxon>
        <taxon>Chordata</taxon>
        <taxon>Craniata</taxon>
        <taxon>Vertebrata</taxon>
        <taxon>Euteleostomi</taxon>
        <taxon>Actinopterygii</taxon>
        <taxon>Neopterygii</taxon>
        <taxon>Teleostei</taxon>
        <taxon>Neoteleostei</taxon>
        <taxon>Acanthomorphata</taxon>
        <taxon>Ovalentaria</taxon>
        <taxon>Atherinomorphae</taxon>
        <taxon>Cyprinodontiformes</taxon>
        <taxon>Goodeidae</taxon>
        <taxon>Characodon</taxon>
    </lineage>
</organism>
<gene>
    <name evidence="1" type="ORF">CHARACLAT_011395</name>
</gene>
<dbReference type="EMBL" id="JAHUTJ010058139">
    <property type="protein sequence ID" value="MED6286951.1"/>
    <property type="molecule type" value="Genomic_DNA"/>
</dbReference>
<protein>
    <submittedName>
        <fullName evidence="1">Uncharacterized protein</fullName>
    </submittedName>
</protein>
<proteinExistence type="predicted"/>
<keyword evidence="2" id="KW-1185">Reference proteome</keyword>
<evidence type="ECO:0000313" key="1">
    <source>
        <dbReference type="EMBL" id="MED6286951.1"/>
    </source>
</evidence>
<name>A0ABU7EJL5_9TELE</name>
<sequence>MAFLVRYVSWCCHQQSGIDNTGILPNVSREIWFSSQIYLKSKQFLCCRFFRSLQNKSICGPGWGTSCHQ</sequence>
<dbReference type="Proteomes" id="UP001352852">
    <property type="component" value="Unassembled WGS sequence"/>
</dbReference>
<comment type="caution">
    <text evidence="1">The sequence shown here is derived from an EMBL/GenBank/DDBJ whole genome shotgun (WGS) entry which is preliminary data.</text>
</comment>
<evidence type="ECO:0000313" key="2">
    <source>
        <dbReference type="Proteomes" id="UP001352852"/>
    </source>
</evidence>
<reference evidence="1 2" key="1">
    <citation type="submission" date="2021-06" db="EMBL/GenBank/DDBJ databases">
        <authorList>
            <person name="Palmer J.M."/>
        </authorList>
    </citation>
    <scope>NUCLEOTIDE SEQUENCE [LARGE SCALE GENOMIC DNA]</scope>
    <source>
        <strain evidence="1 2">CL_MEX2019</strain>
        <tissue evidence="1">Muscle</tissue>
    </source>
</reference>